<dbReference type="AlphaFoldDB" id="A0A2L0HAA1"/>
<dbReference type="Proteomes" id="UP000239340">
    <property type="component" value="Plasmid pSfreNXT3a"/>
</dbReference>
<dbReference type="RefSeq" id="WP_234828151.1">
    <property type="nucleotide sequence ID" value="NZ_CP024308.1"/>
</dbReference>
<reference evidence="1 2" key="1">
    <citation type="submission" date="2017-10" db="EMBL/GenBank/DDBJ databases">
        <title>Analysis of the genome sequences of Rhizobium populations associated to common bean (phaseolus vulgaris).</title>
        <authorList>
            <person name="Bustos P."/>
            <person name="Santamaria R.I."/>
            <person name="Miranda-Sanchez F."/>
            <person name="Perez-Carrascal O."/>
            <person name="Juarez S."/>
            <person name="Lozano L."/>
            <person name="Martinez-Flores I."/>
            <person name="Vinuesa P."/>
            <person name="Martinez-Romero E."/>
            <person name="Cevallos M.A."/>
            <person name="Romero D."/>
            <person name="Davila G."/>
            <person name="Gonzalez V."/>
        </authorList>
    </citation>
    <scope>NUCLEOTIDE SEQUENCE [LARGE SCALE GENOMIC DNA]</scope>
    <source>
        <strain evidence="1 2">NXT3</strain>
        <plasmid evidence="2">Plasmid psfrenxt3a</plasmid>
    </source>
</reference>
<protein>
    <submittedName>
        <fullName evidence="1">Uncharacterized protein</fullName>
    </submittedName>
</protein>
<organism evidence="1 2">
    <name type="scientific">Rhizobium fredii</name>
    <name type="common">Sinorhizobium fredii</name>
    <dbReference type="NCBI Taxonomy" id="380"/>
    <lineage>
        <taxon>Bacteria</taxon>
        <taxon>Pseudomonadati</taxon>
        <taxon>Pseudomonadota</taxon>
        <taxon>Alphaproteobacteria</taxon>
        <taxon>Hyphomicrobiales</taxon>
        <taxon>Rhizobiaceae</taxon>
        <taxon>Sinorhizobium/Ensifer group</taxon>
        <taxon>Sinorhizobium</taxon>
    </lineage>
</organism>
<gene>
    <name evidence="1" type="ORF">NXT3_PA00134</name>
</gene>
<geneLocation type="plasmid" evidence="2">
    <name>psfrenxt3a</name>
</geneLocation>
<accession>A0A2L0HAA1</accession>
<evidence type="ECO:0000313" key="2">
    <source>
        <dbReference type="Proteomes" id="UP000239340"/>
    </source>
</evidence>
<keyword evidence="1" id="KW-0614">Plasmid</keyword>
<name>A0A2L0HAA1_RHIFR</name>
<dbReference type="EMBL" id="CP024308">
    <property type="protein sequence ID" value="AUX78426.1"/>
    <property type="molecule type" value="Genomic_DNA"/>
</dbReference>
<sequence length="83" mass="8845">MHQNAIIAVAATPGLAAGAGGTYIANSDPKVEAPAISKAELVRLSPPIRLYARFRPLKRLVTNSVCQSRAFRQYTASSNNCAM</sequence>
<proteinExistence type="predicted"/>
<evidence type="ECO:0000313" key="1">
    <source>
        <dbReference type="EMBL" id="AUX78426.1"/>
    </source>
</evidence>